<reference evidence="1" key="1">
    <citation type="journal article" date="2015" name="Nature">
        <title>Complex archaea that bridge the gap between prokaryotes and eukaryotes.</title>
        <authorList>
            <person name="Spang A."/>
            <person name="Saw J.H."/>
            <person name="Jorgensen S.L."/>
            <person name="Zaremba-Niedzwiedzka K."/>
            <person name="Martijn J."/>
            <person name="Lind A.E."/>
            <person name="van Eijk R."/>
            <person name="Schleper C."/>
            <person name="Guy L."/>
            <person name="Ettema T.J."/>
        </authorList>
    </citation>
    <scope>NUCLEOTIDE SEQUENCE</scope>
</reference>
<name>A0A0F9R9G5_9ZZZZ</name>
<gene>
    <name evidence="1" type="ORF">LCGC14_0677160</name>
</gene>
<organism evidence="1">
    <name type="scientific">marine sediment metagenome</name>
    <dbReference type="NCBI Taxonomy" id="412755"/>
    <lineage>
        <taxon>unclassified sequences</taxon>
        <taxon>metagenomes</taxon>
        <taxon>ecological metagenomes</taxon>
    </lineage>
</organism>
<dbReference type="EMBL" id="LAZR01001353">
    <property type="protein sequence ID" value="KKN46022.1"/>
    <property type="molecule type" value="Genomic_DNA"/>
</dbReference>
<protein>
    <submittedName>
        <fullName evidence="1">Uncharacterized protein</fullName>
    </submittedName>
</protein>
<accession>A0A0F9R9G5</accession>
<sequence>MGNIKTLDGKKLTIEPNKIYWFKYCESEWQQIEGGSIVELELDIE</sequence>
<dbReference type="AlphaFoldDB" id="A0A0F9R9G5"/>
<proteinExistence type="predicted"/>
<comment type="caution">
    <text evidence="1">The sequence shown here is derived from an EMBL/GenBank/DDBJ whole genome shotgun (WGS) entry which is preliminary data.</text>
</comment>
<evidence type="ECO:0000313" key="1">
    <source>
        <dbReference type="EMBL" id="KKN46022.1"/>
    </source>
</evidence>